<feature type="transmembrane region" description="Helical" evidence="6">
    <location>
        <begin position="406"/>
        <end position="427"/>
    </location>
</feature>
<dbReference type="EMBL" id="SDGV01000035">
    <property type="protein sequence ID" value="THB60157.1"/>
    <property type="molecule type" value="Genomic_DNA"/>
</dbReference>
<dbReference type="GO" id="GO:0005886">
    <property type="term" value="C:plasma membrane"/>
    <property type="evidence" value="ECO:0007669"/>
    <property type="project" value="UniProtKB-SubCell"/>
</dbReference>
<feature type="transmembrane region" description="Helical" evidence="6">
    <location>
        <begin position="433"/>
        <end position="452"/>
    </location>
</feature>
<feature type="transmembrane region" description="Helical" evidence="6">
    <location>
        <begin position="381"/>
        <end position="399"/>
    </location>
</feature>
<protein>
    <submittedName>
        <fullName evidence="7">Polysaccharide biosynthesis protein</fullName>
    </submittedName>
</protein>
<feature type="transmembrane region" description="Helical" evidence="6">
    <location>
        <begin position="173"/>
        <end position="191"/>
    </location>
</feature>
<keyword evidence="8" id="KW-1185">Reference proteome</keyword>
<evidence type="ECO:0000256" key="4">
    <source>
        <dbReference type="ARBA" id="ARBA00022989"/>
    </source>
</evidence>
<feature type="transmembrane region" description="Helical" evidence="6">
    <location>
        <begin position="145"/>
        <end position="167"/>
    </location>
</feature>
<dbReference type="Proteomes" id="UP000310506">
    <property type="component" value="Unassembled WGS sequence"/>
</dbReference>
<evidence type="ECO:0000256" key="1">
    <source>
        <dbReference type="ARBA" id="ARBA00004651"/>
    </source>
</evidence>
<dbReference type="AlphaFoldDB" id="A0A4S3B1P1"/>
<evidence type="ECO:0000256" key="2">
    <source>
        <dbReference type="ARBA" id="ARBA00022475"/>
    </source>
</evidence>
<evidence type="ECO:0000313" key="7">
    <source>
        <dbReference type="EMBL" id="THB60157.1"/>
    </source>
</evidence>
<evidence type="ECO:0000256" key="6">
    <source>
        <dbReference type="SAM" id="Phobius"/>
    </source>
</evidence>
<dbReference type="Pfam" id="PF01943">
    <property type="entry name" value="Polysacc_synt"/>
    <property type="match status" value="1"/>
</dbReference>
<organism evidence="7 8">
    <name type="scientific">Vagococcus silagei</name>
    <dbReference type="NCBI Taxonomy" id="2508885"/>
    <lineage>
        <taxon>Bacteria</taxon>
        <taxon>Bacillati</taxon>
        <taxon>Bacillota</taxon>
        <taxon>Bacilli</taxon>
        <taxon>Lactobacillales</taxon>
        <taxon>Enterococcaceae</taxon>
        <taxon>Vagococcus</taxon>
    </lineage>
</organism>
<feature type="transmembrane region" description="Helical" evidence="6">
    <location>
        <begin position="77"/>
        <end position="98"/>
    </location>
</feature>
<feature type="transmembrane region" description="Helical" evidence="6">
    <location>
        <begin position="288"/>
        <end position="307"/>
    </location>
</feature>
<feature type="transmembrane region" description="Helical" evidence="6">
    <location>
        <begin position="327"/>
        <end position="349"/>
    </location>
</feature>
<comment type="subcellular location">
    <subcellularLocation>
        <location evidence="1">Cell membrane</location>
        <topology evidence="1">Multi-pass membrane protein</topology>
    </subcellularLocation>
</comment>
<evidence type="ECO:0000313" key="8">
    <source>
        <dbReference type="Proteomes" id="UP000310506"/>
    </source>
</evidence>
<feature type="transmembrane region" description="Helical" evidence="6">
    <location>
        <begin position="7"/>
        <end position="32"/>
    </location>
</feature>
<feature type="transmembrane region" description="Helical" evidence="6">
    <location>
        <begin position="113"/>
        <end position="133"/>
    </location>
</feature>
<dbReference type="PANTHER" id="PTHR30250:SF11">
    <property type="entry name" value="O-ANTIGEN TRANSPORTER-RELATED"/>
    <property type="match status" value="1"/>
</dbReference>
<feature type="transmembrane region" description="Helical" evidence="6">
    <location>
        <begin position="256"/>
        <end position="276"/>
    </location>
</feature>
<feature type="transmembrane region" description="Helical" evidence="6">
    <location>
        <begin position="212"/>
        <end position="236"/>
    </location>
</feature>
<feature type="transmembrane region" description="Helical" evidence="6">
    <location>
        <begin position="356"/>
        <end position="375"/>
    </location>
</feature>
<keyword evidence="4 6" id="KW-1133">Transmembrane helix</keyword>
<proteinExistence type="predicted"/>
<evidence type="ECO:0000256" key="3">
    <source>
        <dbReference type="ARBA" id="ARBA00022692"/>
    </source>
</evidence>
<accession>A0A4S3B1P1</accession>
<sequence>MKKFIRSLLGFSIGPVIGALISLITIPLTTFFISPEEFGKSSVFSATYILLSGWIYLGMDQSYSREYNAVEDKNSSFFNAIAIPLLISFLFFLILLIFKEELSIWIVGYPGHPNIAILMGIGLIFIVFERFLLMQLRMEEKAVQYSLFTVMIKLISLIVLILLLIFFEKNFLVVIYSTIFGQILSDSYLIFKCRSQLNKFKWSILDINLIRKMLVFGLPLLLSVSLTNFLNTLGVFSLRKWSTFYDLGIFNAGQKISNMLLIIQVAFTSFWVPTAYRWIEEGKSIREFKFVSDILLLFITFGFYILLTFKNVFILILSPSYFDAKYILGFLVLIPIFYTLSETTTLGIVYSRKSYYNIFVSLISLLVGFLVTWFFVPLFGYKGAAFGVSIGYFLFYIFRTLFSKKLGFYFPIIKHVIVLLIFLVTALVNSINFGNIILINLSLFIISLIVQYQTFKDLWKIKKGELHYNLE</sequence>
<dbReference type="PANTHER" id="PTHR30250">
    <property type="entry name" value="PST FAMILY PREDICTED COLANIC ACID TRANSPORTER"/>
    <property type="match status" value="1"/>
</dbReference>
<keyword evidence="3 6" id="KW-0812">Transmembrane</keyword>
<keyword evidence="5 6" id="KW-0472">Membrane</keyword>
<keyword evidence="2" id="KW-1003">Cell membrane</keyword>
<feature type="transmembrane region" description="Helical" evidence="6">
    <location>
        <begin position="38"/>
        <end position="57"/>
    </location>
</feature>
<comment type="caution">
    <text evidence="7">The sequence shown here is derived from an EMBL/GenBank/DDBJ whole genome shotgun (WGS) entry which is preliminary data.</text>
</comment>
<dbReference type="InterPro" id="IPR050833">
    <property type="entry name" value="Poly_Biosynth_Transport"/>
</dbReference>
<gene>
    <name evidence="7" type="ORF">ESZ54_11805</name>
</gene>
<evidence type="ECO:0000256" key="5">
    <source>
        <dbReference type="ARBA" id="ARBA00023136"/>
    </source>
</evidence>
<reference evidence="7 8" key="1">
    <citation type="submission" date="2019-01" db="EMBL/GenBank/DDBJ databases">
        <title>Vagococcus silagei sp. nov. isolated from brewer's grain.</title>
        <authorList>
            <person name="Guu J.-R."/>
        </authorList>
    </citation>
    <scope>NUCLEOTIDE SEQUENCE [LARGE SCALE GENOMIC DNA]</scope>
    <source>
        <strain evidence="7 8">2B-2</strain>
    </source>
</reference>
<dbReference type="InterPro" id="IPR002797">
    <property type="entry name" value="Polysacc_synth"/>
</dbReference>
<name>A0A4S3B1P1_9ENTE</name>
<dbReference type="RefSeq" id="WP_136137858.1">
    <property type="nucleotide sequence ID" value="NZ_SDGV01000035.1"/>
</dbReference>
<dbReference type="OrthoDB" id="6017905at2"/>